<dbReference type="RefSeq" id="WP_138632289.1">
    <property type="nucleotide sequence ID" value="NZ_JASWDG010000005.1"/>
</dbReference>
<dbReference type="GO" id="GO:0010181">
    <property type="term" value="F:FMN binding"/>
    <property type="evidence" value="ECO:0007669"/>
    <property type="project" value="InterPro"/>
</dbReference>
<sequence length="161" mass="17439">MSVDVQDFKAALSRYLTGVTVVTTVDGAGRRWGFTATSFSSVSLVPPQILVCIARSAQCYEAFLDSPGFAVNVLNRGQEQVAERFAQRGGDKFAGLPFGTGSGDLPVLDHALAVFECGTRDRYPAGDHTILLGEVHRAEVGEGTPTLYYNRQFRPALWPDP</sequence>
<dbReference type="InterPro" id="IPR002563">
    <property type="entry name" value="Flavin_Rdtase-like_dom"/>
</dbReference>
<protein>
    <submittedName>
        <fullName evidence="3">Flavin reductase family protein</fullName>
    </submittedName>
</protein>
<dbReference type="OrthoDB" id="9792858at2"/>
<accession>A0A5S4HAU8</accession>
<dbReference type="AlphaFoldDB" id="A0A5S4HAU8"/>
<dbReference type="SMART" id="SM00903">
    <property type="entry name" value="Flavin_Reduct"/>
    <property type="match status" value="1"/>
</dbReference>
<dbReference type="PANTHER" id="PTHR30466">
    <property type="entry name" value="FLAVIN REDUCTASE"/>
    <property type="match status" value="1"/>
</dbReference>
<dbReference type="Gene3D" id="2.30.110.10">
    <property type="entry name" value="Electron Transport, Fmn-binding Protein, Chain A"/>
    <property type="match status" value="1"/>
</dbReference>
<dbReference type="InterPro" id="IPR050268">
    <property type="entry name" value="NADH-dep_flavin_reductase"/>
</dbReference>
<organism evidence="3 4">
    <name type="scientific">Actinomadura geliboluensis</name>
    <dbReference type="NCBI Taxonomy" id="882440"/>
    <lineage>
        <taxon>Bacteria</taxon>
        <taxon>Bacillati</taxon>
        <taxon>Actinomycetota</taxon>
        <taxon>Actinomycetes</taxon>
        <taxon>Streptosporangiales</taxon>
        <taxon>Thermomonosporaceae</taxon>
        <taxon>Actinomadura</taxon>
    </lineage>
</organism>
<dbReference type="InterPro" id="IPR012349">
    <property type="entry name" value="Split_barrel_FMN-bd"/>
</dbReference>
<dbReference type="EMBL" id="VCKZ01000002">
    <property type="protein sequence ID" value="TMR42378.1"/>
    <property type="molecule type" value="Genomic_DNA"/>
</dbReference>
<feature type="domain" description="Flavin reductase like" evidence="2">
    <location>
        <begin position="12"/>
        <end position="155"/>
    </location>
</feature>
<evidence type="ECO:0000256" key="1">
    <source>
        <dbReference type="ARBA" id="ARBA00023002"/>
    </source>
</evidence>
<dbReference type="Pfam" id="PF01613">
    <property type="entry name" value="Flavin_Reduct"/>
    <property type="match status" value="1"/>
</dbReference>
<dbReference type="PANTHER" id="PTHR30466:SF1">
    <property type="entry name" value="FMN REDUCTASE (NADH) RUTF"/>
    <property type="match status" value="1"/>
</dbReference>
<evidence type="ECO:0000259" key="2">
    <source>
        <dbReference type="SMART" id="SM00903"/>
    </source>
</evidence>
<gene>
    <name evidence="3" type="ORF">ETD96_00640</name>
</gene>
<name>A0A5S4HAU8_9ACTN</name>
<proteinExistence type="predicted"/>
<keyword evidence="4" id="KW-1185">Reference proteome</keyword>
<keyword evidence="1" id="KW-0560">Oxidoreductase</keyword>
<evidence type="ECO:0000313" key="4">
    <source>
        <dbReference type="Proteomes" id="UP000305238"/>
    </source>
</evidence>
<comment type="caution">
    <text evidence="3">The sequence shown here is derived from an EMBL/GenBank/DDBJ whole genome shotgun (WGS) entry which is preliminary data.</text>
</comment>
<dbReference type="Proteomes" id="UP000305238">
    <property type="component" value="Unassembled WGS sequence"/>
</dbReference>
<evidence type="ECO:0000313" key="3">
    <source>
        <dbReference type="EMBL" id="TMR42378.1"/>
    </source>
</evidence>
<dbReference type="GO" id="GO:0006208">
    <property type="term" value="P:pyrimidine nucleobase catabolic process"/>
    <property type="evidence" value="ECO:0007669"/>
    <property type="project" value="TreeGrafter"/>
</dbReference>
<dbReference type="SUPFAM" id="SSF50475">
    <property type="entry name" value="FMN-binding split barrel"/>
    <property type="match status" value="1"/>
</dbReference>
<reference evidence="3 4" key="1">
    <citation type="submission" date="2019-05" db="EMBL/GenBank/DDBJ databases">
        <title>Draft genome sequence of Actinomadura geliboluensis A8036.</title>
        <authorList>
            <person name="Saricaoglu S."/>
            <person name="Isik K."/>
        </authorList>
    </citation>
    <scope>NUCLEOTIDE SEQUENCE [LARGE SCALE GENOMIC DNA]</scope>
    <source>
        <strain evidence="3 4">A8036</strain>
    </source>
</reference>
<dbReference type="GO" id="GO:0042602">
    <property type="term" value="F:riboflavin reductase (NADPH) activity"/>
    <property type="evidence" value="ECO:0007669"/>
    <property type="project" value="TreeGrafter"/>
</dbReference>